<dbReference type="Proteomes" id="UP000838756">
    <property type="component" value="Unassembled WGS sequence"/>
</dbReference>
<feature type="region of interest" description="Disordered" evidence="1">
    <location>
        <begin position="1"/>
        <end position="26"/>
    </location>
</feature>
<evidence type="ECO:0000313" key="3">
    <source>
        <dbReference type="Proteomes" id="UP000838756"/>
    </source>
</evidence>
<evidence type="ECO:0000313" key="2">
    <source>
        <dbReference type="EMBL" id="CAH2243728.1"/>
    </source>
</evidence>
<comment type="caution">
    <text evidence="2">The sequence shown here is derived from an EMBL/GenBank/DDBJ whole genome shotgun (WGS) entry which is preliminary data.</text>
</comment>
<proteinExistence type="predicted"/>
<protein>
    <submittedName>
        <fullName evidence="2">Jg8787 protein</fullName>
    </submittedName>
</protein>
<accession>A0A8S4RXN7</accession>
<name>A0A8S4RXN7_9NEOP</name>
<sequence length="74" mass="7810">MTSGESLGAVGGKRPRNVDSGTPYDIPMSSSGRQLVELMMMMFCVPGIELGLPDFGLVGGLGFTTNSILTYTCF</sequence>
<evidence type="ECO:0000256" key="1">
    <source>
        <dbReference type="SAM" id="MobiDB-lite"/>
    </source>
</evidence>
<dbReference type="EMBL" id="CAKXAJ010025764">
    <property type="protein sequence ID" value="CAH2243728.1"/>
    <property type="molecule type" value="Genomic_DNA"/>
</dbReference>
<keyword evidence="3" id="KW-1185">Reference proteome</keyword>
<reference evidence="2" key="1">
    <citation type="submission" date="2022-03" db="EMBL/GenBank/DDBJ databases">
        <authorList>
            <person name="Lindestad O."/>
        </authorList>
    </citation>
    <scope>NUCLEOTIDE SEQUENCE</scope>
</reference>
<gene>
    <name evidence="2" type="primary">jg8787</name>
    <name evidence="2" type="ORF">PAEG_LOCUS19826</name>
</gene>
<dbReference type="AlphaFoldDB" id="A0A8S4RXN7"/>
<organism evidence="2 3">
    <name type="scientific">Pararge aegeria aegeria</name>
    <dbReference type="NCBI Taxonomy" id="348720"/>
    <lineage>
        <taxon>Eukaryota</taxon>
        <taxon>Metazoa</taxon>
        <taxon>Ecdysozoa</taxon>
        <taxon>Arthropoda</taxon>
        <taxon>Hexapoda</taxon>
        <taxon>Insecta</taxon>
        <taxon>Pterygota</taxon>
        <taxon>Neoptera</taxon>
        <taxon>Endopterygota</taxon>
        <taxon>Lepidoptera</taxon>
        <taxon>Glossata</taxon>
        <taxon>Ditrysia</taxon>
        <taxon>Papilionoidea</taxon>
        <taxon>Nymphalidae</taxon>
        <taxon>Satyrinae</taxon>
        <taxon>Satyrini</taxon>
        <taxon>Parargina</taxon>
        <taxon>Pararge</taxon>
    </lineage>
</organism>